<evidence type="ECO:0000313" key="2">
    <source>
        <dbReference type="Proteomes" id="UP000308600"/>
    </source>
</evidence>
<gene>
    <name evidence="1" type="ORF">BDN72DRAFT_833165</name>
</gene>
<dbReference type="EMBL" id="ML208267">
    <property type="protein sequence ID" value="TFK74645.1"/>
    <property type="molecule type" value="Genomic_DNA"/>
</dbReference>
<evidence type="ECO:0000313" key="1">
    <source>
        <dbReference type="EMBL" id="TFK74645.1"/>
    </source>
</evidence>
<organism evidence="1 2">
    <name type="scientific">Pluteus cervinus</name>
    <dbReference type="NCBI Taxonomy" id="181527"/>
    <lineage>
        <taxon>Eukaryota</taxon>
        <taxon>Fungi</taxon>
        <taxon>Dikarya</taxon>
        <taxon>Basidiomycota</taxon>
        <taxon>Agaricomycotina</taxon>
        <taxon>Agaricomycetes</taxon>
        <taxon>Agaricomycetidae</taxon>
        <taxon>Agaricales</taxon>
        <taxon>Pluteineae</taxon>
        <taxon>Pluteaceae</taxon>
        <taxon>Pluteus</taxon>
    </lineage>
</organism>
<reference evidence="1 2" key="1">
    <citation type="journal article" date="2019" name="Nat. Ecol. Evol.">
        <title>Megaphylogeny resolves global patterns of mushroom evolution.</title>
        <authorList>
            <person name="Varga T."/>
            <person name="Krizsan K."/>
            <person name="Foldi C."/>
            <person name="Dima B."/>
            <person name="Sanchez-Garcia M."/>
            <person name="Sanchez-Ramirez S."/>
            <person name="Szollosi G.J."/>
            <person name="Szarkandi J.G."/>
            <person name="Papp V."/>
            <person name="Albert L."/>
            <person name="Andreopoulos W."/>
            <person name="Angelini C."/>
            <person name="Antonin V."/>
            <person name="Barry K.W."/>
            <person name="Bougher N.L."/>
            <person name="Buchanan P."/>
            <person name="Buyck B."/>
            <person name="Bense V."/>
            <person name="Catcheside P."/>
            <person name="Chovatia M."/>
            <person name="Cooper J."/>
            <person name="Damon W."/>
            <person name="Desjardin D."/>
            <person name="Finy P."/>
            <person name="Geml J."/>
            <person name="Haridas S."/>
            <person name="Hughes K."/>
            <person name="Justo A."/>
            <person name="Karasinski D."/>
            <person name="Kautmanova I."/>
            <person name="Kiss B."/>
            <person name="Kocsube S."/>
            <person name="Kotiranta H."/>
            <person name="LaButti K.M."/>
            <person name="Lechner B.E."/>
            <person name="Liimatainen K."/>
            <person name="Lipzen A."/>
            <person name="Lukacs Z."/>
            <person name="Mihaltcheva S."/>
            <person name="Morgado L.N."/>
            <person name="Niskanen T."/>
            <person name="Noordeloos M.E."/>
            <person name="Ohm R.A."/>
            <person name="Ortiz-Santana B."/>
            <person name="Ovrebo C."/>
            <person name="Racz N."/>
            <person name="Riley R."/>
            <person name="Savchenko A."/>
            <person name="Shiryaev A."/>
            <person name="Soop K."/>
            <person name="Spirin V."/>
            <person name="Szebenyi C."/>
            <person name="Tomsovsky M."/>
            <person name="Tulloss R.E."/>
            <person name="Uehling J."/>
            <person name="Grigoriev I.V."/>
            <person name="Vagvolgyi C."/>
            <person name="Papp T."/>
            <person name="Martin F.M."/>
            <person name="Miettinen O."/>
            <person name="Hibbett D.S."/>
            <person name="Nagy L.G."/>
        </authorList>
    </citation>
    <scope>NUCLEOTIDE SEQUENCE [LARGE SCALE GENOMIC DNA]</scope>
    <source>
        <strain evidence="1 2">NL-1719</strain>
    </source>
</reference>
<name>A0ACD3B9Z2_9AGAR</name>
<dbReference type="Proteomes" id="UP000308600">
    <property type="component" value="Unassembled WGS sequence"/>
</dbReference>
<keyword evidence="2" id="KW-1185">Reference proteome</keyword>
<protein>
    <submittedName>
        <fullName evidence="1">Alpha/beta-hydrolase</fullName>
    </submittedName>
</protein>
<accession>A0ACD3B9Z2</accession>
<proteinExistence type="predicted"/>
<sequence>MPGKALTGEVVLKTGPVVVETLIKHYFDSLKSNRPEEDGGHTKLRQDELLYDQAFSIVRVRNFLKLASSHTVEEVQAFANTRTPSPPWVHVIRVTVPLSCCDKAANILINTLGGEAHLKETIGGIRWWQVRGVEGIDAQWITAKKDWQEAERRHKMQEQRKQNPSDQQPAQEKPEAQYEEEMDDLRCNLYIHGGGYYFGSVDQERYSIQRHARKMNGRVFAINYRLAPQYPFPCALQDVLAAYLYLIDPPEGAPHRPIKPEHIVISGDSAGGGLALALLQIIRDTPDLSPPAGGILVSPWCDLTHSFQSITDNTDTDVMPSWGLSLHKPSTVWPPVNGEPSARVHASLRYRIQHVFRHTQPPASPSRSPLAESNPEKVTAPLPLVGSNEEIVFQESDGQPKVKIDYQIQLYAQNSLLGHPLISPVLSYLGGLPPLYILAGDKEVLRDEIIYLAHRAAYPQDFPVSPKTAQLYPVLNGIEERCKPTNVHLQVYDDAAHVLPVLFSFTTPAKYCFRAIASFTRFVTKMERAPTSPAPSSIQSPPRKLKKSRRASTLVVTQEPLKTGLTPPLSAPLPQDTGSTTTLVSPSSSPPIDGGTVKRTLSSRVSRATSYFSHNHRASAISGLPNGGPSRIMSVSSDVGGPRFSAMTVTPTPSQLPPDVSYAGDPKVYYEPEQWNGEMIRERVSTQGVIRPLEPREDLQAMHVPEDRIGRISEARALLHSRAHKQFQDKFAANFKTLEKERQQKSQTRDPHHPILLSKVLRVDQRSASFDQTRHGVKDGLMISAGMWAWAWSSESDDERPPPSSITARHDVEEARQLAKFADHAAYQHDQTVSGNRLWSAMVNFFTTTPDQHHTHNHNDVAPKAEHPDTTSDSQSQDRLGRRKSRIANFIPSVFNGNGKRKVDELRESEQVKVEQQEVPVPIGE</sequence>